<name>F4L0K4_HALH1</name>
<dbReference type="InterPro" id="IPR036388">
    <property type="entry name" value="WH-like_DNA-bd_sf"/>
</dbReference>
<protein>
    <submittedName>
        <fullName evidence="5">Transcriptional regulator, winged helix family</fullName>
    </submittedName>
</protein>
<evidence type="ECO:0000256" key="1">
    <source>
        <dbReference type="ARBA" id="ARBA00023125"/>
    </source>
</evidence>
<dbReference type="GO" id="GO:0003677">
    <property type="term" value="F:DNA binding"/>
    <property type="evidence" value="ECO:0007669"/>
    <property type="project" value="UniProtKB-UniRule"/>
</dbReference>
<organism evidence="5 6">
    <name type="scientific">Haliscomenobacter hydrossis (strain ATCC 27775 / DSM 1100 / LMG 10767 / O)</name>
    <dbReference type="NCBI Taxonomy" id="760192"/>
    <lineage>
        <taxon>Bacteria</taxon>
        <taxon>Pseudomonadati</taxon>
        <taxon>Bacteroidota</taxon>
        <taxon>Saprospiria</taxon>
        <taxon>Saprospirales</taxon>
        <taxon>Haliscomenobacteraceae</taxon>
        <taxon>Haliscomenobacter</taxon>
    </lineage>
</organism>
<feature type="domain" description="OmpR/PhoB-type" evidence="4">
    <location>
        <begin position="200"/>
        <end position="297"/>
    </location>
</feature>
<keyword evidence="3" id="KW-1133">Transmembrane helix</keyword>
<dbReference type="KEGG" id="hhy:Halhy_0607"/>
<dbReference type="InterPro" id="IPR001867">
    <property type="entry name" value="OmpR/PhoB-type_DNA-bd"/>
</dbReference>
<dbReference type="InterPro" id="IPR016032">
    <property type="entry name" value="Sig_transdc_resp-reg_C-effctor"/>
</dbReference>
<dbReference type="SUPFAM" id="SSF46894">
    <property type="entry name" value="C-terminal effector domain of the bipartite response regulators"/>
    <property type="match status" value="1"/>
</dbReference>
<sequence>MMVKKIQLWLIPTSLVLLAILILSAVWWQEPDSKNTVLQAVRVNLALRKTGDRLLDLAGDRTSTIAPVRRIDEHTWLLRLERAFNYDSLPRILHQSLLQHGISNEYNVSVLRCSDDELILGYTASDYQLDKVVPCGGREIDVACLNIQVNFLEKNIPATNPWKTRFLLLSGLLFAAALGSLFYRRKSNVESTIPMATETNTDLHFGQCSLDLGNQKLWVKGQLKNLTFREAKLLNYLIQNANQVLDRERILEAIWHDEGMLVGRSLDVFVSRLRKLLQEDEGIRIVSVHGVGYRFEV</sequence>
<dbReference type="eggNOG" id="COG0745">
    <property type="taxonomic scope" value="Bacteria"/>
</dbReference>
<dbReference type="Proteomes" id="UP000008461">
    <property type="component" value="Chromosome"/>
</dbReference>
<accession>F4L0K4</accession>
<keyword evidence="1 2" id="KW-0238">DNA-binding</keyword>
<reference key="2">
    <citation type="submission" date="2011-04" db="EMBL/GenBank/DDBJ databases">
        <title>Complete sequence of chromosome of Haliscomenobacter hydrossis DSM 1100.</title>
        <authorList>
            <consortium name="US DOE Joint Genome Institute (JGI-PGF)"/>
            <person name="Lucas S."/>
            <person name="Han J."/>
            <person name="Lapidus A."/>
            <person name="Bruce D."/>
            <person name="Goodwin L."/>
            <person name="Pitluck S."/>
            <person name="Peters L."/>
            <person name="Kyrpides N."/>
            <person name="Mavromatis K."/>
            <person name="Ivanova N."/>
            <person name="Ovchinnikova G."/>
            <person name="Pagani I."/>
            <person name="Daligault H."/>
            <person name="Detter J.C."/>
            <person name="Han C."/>
            <person name="Land M."/>
            <person name="Hauser L."/>
            <person name="Markowitz V."/>
            <person name="Cheng J.-F."/>
            <person name="Hugenholtz P."/>
            <person name="Woyke T."/>
            <person name="Wu D."/>
            <person name="Verbarg S."/>
            <person name="Frueling A."/>
            <person name="Brambilla E."/>
            <person name="Klenk H.-P."/>
            <person name="Eisen J.A."/>
        </authorList>
    </citation>
    <scope>NUCLEOTIDE SEQUENCE</scope>
    <source>
        <strain>DSM 1100</strain>
    </source>
</reference>
<dbReference type="Pfam" id="PF00486">
    <property type="entry name" value="Trans_reg_C"/>
    <property type="match status" value="1"/>
</dbReference>
<dbReference type="OrthoDB" id="7556122at2"/>
<dbReference type="RefSeq" id="WP_013763080.1">
    <property type="nucleotide sequence ID" value="NC_015510.1"/>
</dbReference>
<feature type="DNA-binding region" description="OmpR/PhoB-type" evidence="2">
    <location>
        <begin position="200"/>
        <end position="297"/>
    </location>
</feature>
<reference evidence="5 6" key="1">
    <citation type="journal article" date="2011" name="Stand. Genomic Sci.">
        <title>Complete genome sequence of Haliscomenobacter hydrossis type strain (O).</title>
        <authorList>
            <consortium name="US DOE Joint Genome Institute (JGI-PGF)"/>
            <person name="Daligault H."/>
            <person name="Lapidus A."/>
            <person name="Zeytun A."/>
            <person name="Nolan M."/>
            <person name="Lucas S."/>
            <person name="Del Rio T.G."/>
            <person name="Tice H."/>
            <person name="Cheng J.F."/>
            <person name="Tapia R."/>
            <person name="Han C."/>
            <person name="Goodwin L."/>
            <person name="Pitluck S."/>
            <person name="Liolios K."/>
            <person name="Pagani I."/>
            <person name="Ivanova N."/>
            <person name="Huntemann M."/>
            <person name="Mavromatis K."/>
            <person name="Mikhailova N."/>
            <person name="Pati A."/>
            <person name="Chen A."/>
            <person name="Palaniappan K."/>
            <person name="Land M."/>
            <person name="Hauser L."/>
            <person name="Brambilla E.M."/>
            <person name="Rohde M."/>
            <person name="Verbarg S."/>
            <person name="Goker M."/>
            <person name="Bristow J."/>
            <person name="Eisen J.A."/>
            <person name="Markowitz V."/>
            <person name="Hugenholtz P."/>
            <person name="Kyrpides N.C."/>
            <person name="Klenk H.P."/>
            <person name="Woyke T."/>
        </authorList>
    </citation>
    <scope>NUCLEOTIDE SEQUENCE [LARGE SCALE GENOMIC DNA]</scope>
    <source>
        <strain evidence="6">ATCC 27775 / DSM 1100 / LMG 10767 / O</strain>
    </source>
</reference>
<proteinExistence type="predicted"/>
<feature type="transmembrane region" description="Helical" evidence="3">
    <location>
        <begin position="6"/>
        <end position="28"/>
    </location>
</feature>
<dbReference type="SMART" id="SM00862">
    <property type="entry name" value="Trans_reg_C"/>
    <property type="match status" value="1"/>
</dbReference>
<dbReference type="HOGENOM" id="CLU_936331_0_0_10"/>
<evidence type="ECO:0000313" key="6">
    <source>
        <dbReference type="Proteomes" id="UP000008461"/>
    </source>
</evidence>
<dbReference type="Gene3D" id="1.10.10.10">
    <property type="entry name" value="Winged helix-like DNA-binding domain superfamily/Winged helix DNA-binding domain"/>
    <property type="match status" value="1"/>
</dbReference>
<evidence type="ECO:0000256" key="2">
    <source>
        <dbReference type="PROSITE-ProRule" id="PRU01091"/>
    </source>
</evidence>
<evidence type="ECO:0000256" key="3">
    <source>
        <dbReference type="SAM" id="Phobius"/>
    </source>
</evidence>
<dbReference type="CDD" id="cd00383">
    <property type="entry name" value="trans_reg_C"/>
    <property type="match status" value="1"/>
</dbReference>
<evidence type="ECO:0000259" key="4">
    <source>
        <dbReference type="PROSITE" id="PS51755"/>
    </source>
</evidence>
<keyword evidence="3" id="KW-0472">Membrane</keyword>
<dbReference type="EMBL" id="CP002691">
    <property type="protein sequence ID" value="AEE48516.1"/>
    <property type="molecule type" value="Genomic_DNA"/>
</dbReference>
<dbReference type="AlphaFoldDB" id="F4L0K4"/>
<dbReference type="PROSITE" id="PS51755">
    <property type="entry name" value="OMPR_PHOB"/>
    <property type="match status" value="1"/>
</dbReference>
<keyword evidence="6" id="KW-1185">Reference proteome</keyword>
<feature type="transmembrane region" description="Helical" evidence="3">
    <location>
        <begin position="166"/>
        <end position="183"/>
    </location>
</feature>
<dbReference type="GO" id="GO:0006355">
    <property type="term" value="P:regulation of DNA-templated transcription"/>
    <property type="evidence" value="ECO:0007669"/>
    <property type="project" value="InterPro"/>
</dbReference>
<keyword evidence="3" id="KW-0812">Transmembrane</keyword>
<dbReference type="GO" id="GO:0000160">
    <property type="term" value="P:phosphorelay signal transduction system"/>
    <property type="evidence" value="ECO:0007669"/>
    <property type="project" value="InterPro"/>
</dbReference>
<gene>
    <name evidence="5" type="ordered locus">Halhy_0607</name>
</gene>
<evidence type="ECO:0000313" key="5">
    <source>
        <dbReference type="EMBL" id="AEE48516.1"/>
    </source>
</evidence>
<dbReference type="STRING" id="760192.Halhy_0607"/>